<accession>A0ABN2LIV7</accession>
<evidence type="ECO:0000256" key="1">
    <source>
        <dbReference type="SAM" id="MobiDB-lite"/>
    </source>
</evidence>
<sequence>MINKTVGRQPNGSCASRRLTVSRGPVTTAPVTPVVRVEDSAGEHRTVGLEELTGDLQAKGVQAGEGGQVRGREGSVEHVEVFQMDSVRTSIIGRPRPSTRQRRATACDTLDCEEPVKCAD</sequence>
<comment type="caution">
    <text evidence="2">The sequence shown here is derived from an EMBL/GenBank/DDBJ whole genome shotgun (WGS) entry which is preliminary data.</text>
</comment>
<dbReference type="EMBL" id="BAAAPO010000023">
    <property type="protein sequence ID" value="GAA1790202.1"/>
    <property type="molecule type" value="Genomic_DNA"/>
</dbReference>
<reference evidence="2 3" key="1">
    <citation type="journal article" date="2019" name="Int. J. Syst. Evol. Microbiol.">
        <title>The Global Catalogue of Microorganisms (GCM) 10K type strain sequencing project: providing services to taxonomists for standard genome sequencing and annotation.</title>
        <authorList>
            <consortium name="The Broad Institute Genomics Platform"/>
            <consortium name="The Broad Institute Genome Sequencing Center for Infectious Disease"/>
            <person name="Wu L."/>
            <person name="Ma J."/>
        </authorList>
    </citation>
    <scope>NUCLEOTIDE SEQUENCE [LARGE SCALE GENOMIC DNA]</scope>
    <source>
        <strain evidence="2 3">JCM 15592</strain>
    </source>
</reference>
<name>A0ABN2LIV7_9MICO</name>
<feature type="compositionally biased region" description="Polar residues" evidence="1">
    <location>
        <begin position="1"/>
        <end position="14"/>
    </location>
</feature>
<proteinExistence type="predicted"/>
<evidence type="ECO:0000313" key="3">
    <source>
        <dbReference type="Proteomes" id="UP001499938"/>
    </source>
</evidence>
<feature type="region of interest" description="Disordered" evidence="1">
    <location>
        <begin position="1"/>
        <end position="27"/>
    </location>
</feature>
<dbReference type="Proteomes" id="UP001499938">
    <property type="component" value="Unassembled WGS sequence"/>
</dbReference>
<protein>
    <submittedName>
        <fullName evidence="2">Uncharacterized protein</fullName>
    </submittedName>
</protein>
<keyword evidence="3" id="KW-1185">Reference proteome</keyword>
<evidence type="ECO:0000313" key="2">
    <source>
        <dbReference type="EMBL" id="GAA1790202.1"/>
    </source>
</evidence>
<organism evidence="2 3">
    <name type="scientific">Nostocoides veronense</name>
    <dbReference type="NCBI Taxonomy" id="330836"/>
    <lineage>
        <taxon>Bacteria</taxon>
        <taxon>Bacillati</taxon>
        <taxon>Actinomycetota</taxon>
        <taxon>Actinomycetes</taxon>
        <taxon>Micrococcales</taxon>
        <taxon>Intrasporangiaceae</taxon>
        <taxon>Nostocoides</taxon>
    </lineage>
</organism>
<gene>
    <name evidence="2" type="ORF">GCM10009811_13840</name>
</gene>